<evidence type="ECO:0000256" key="10">
    <source>
        <dbReference type="ARBA" id="ARBA00022984"/>
    </source>
</evidence>
<dbReference type="CDD" id="cd00118">
    <property type="entry name" value="LysM"/>
    <property type="match status" value="1"/>
</dbReference>
<dbReference type="Proteomes" id="UP000006755">
    <property type="component" value="Unassembled WGS sequence"/>
</dbReference>
<evidence type="ECO:0000313" key="17">
    <source>
        <dbReference type="Proteomes" id="UP000006755"/>
    </source>
</evidence>
<dbReference type="InterPro" id="IPR050979">
    <property type="entry name" value="LD-transpeptidase"/>
</dbReference>
<dbReference type="Gene3D" id="3.10.350.10">
    <property type="entry name" value="LysM domain"/>
    <property type="match status" value="1"/>
</dbReference>
<protein>
    <submittedName>
        <fullName evidence="16">ErfK/YbiS/YcfS/YnhG family protein</fullName>
    </submittedName>
</protein>
<evidence type="ECO:0000259" key="15">
    <source>
        <dbReference type="PROSITE" id="PS52029"/>
    </source>
</evidence>
<comment type="caution">
    <text evidence="16">The sequence shown here is derived from an EMBL/GenBank/DDBJ whole genome shotgun (WGS) entry which is preliminary data.</text>
</comment>
<dbReference type="UniPathway" id="UPA00219"/>
<dbReference type="PROSITE" id="PS51782">
    <property type="entry name" value="LYSM"/>
    <property type="match status" value="1"/>
</dbReference>
<dbReference type="GO" id="GO:0018104">
    <property type="term" value="P:peptidoglycan-protein cross-linking"/>
    <property type="evidence" value="ECO:0007669"/>
    <property type="project" value="TreeGrafter"/>
</dbReference>
<evidence type="ECO:0000256" key="8">
    <source>
        <dbReference type="ARBA" id="ARBA00022801"/>
    </source>
</evidence>
<evidence type="ECO:0000256" key="11">
    <source>
        <dbReference type="ARBA" id="ARBA00023316"/>
    </source>
</evidence>
<evidence type="ECO:0000313" key="16">
    <source>
        <dbReference type="EMBL" id="EKE73947.1"/>
    </source>
</evidence>
<evidence type="ECO:0000256" key="2">
    <source>
        <dbReference type="ARBA" id="ARBA00004752"/>
    </source>
</evidence>
<dbReference type="Pfam" id="PF17969">
    <property type="entry name" value="Ldt_C"/>
    <property type="match status" value="1"/>
</dbReference>
<evidence type="ECO:0000256" key="13">
    <source>
        <dbReference type="SAM" id="SignalP"/>
    </source>
</evidence>
<dbReference type="InterPro" id="IPR038063">
    <property type="entry name" value="Transpep_catalytic_dom"/>
</dbReference>
<keyword evidence="10 12" id="KW-0573">Peptidoglycan synthesis</keyword>
<comment type="pathway">
    <text evidence="2 12">Cell wall biogenesis; peptidoglycan biosynthesis.</text>
</comment>
<dbReference type="InterPro" id="IPR005490">
    <property type="entry name" value="LD_TPept_cat_dom"/>
</dbReference>
<dbReference type="Pfam" id="PF01476">
    <property type="entry name" value="LysM"/>
    <property type="match status" value="1"/>
</dbReference>
<evidence type="ECO:0000256" key="6">
    <source>
        <dbReference type="ARBA" id="ARBA00022729"/>
    </source>
</evidence>
<reference evidence="16 17" key="1">
    <citation type="journal article" date="2012" name="J. Bacteriol.">
        <title>Genome Sequence of Gallaecimonas xiamenensis Type Strain 3-C-1.</title>
        <authorList>
            <person name="Lai Q."/>
            <person name="Wang L."/>
            <person name="Wang W."/>
            <person name="Shao Z."/>
        </authorList>
    </citation>
    <scope>NUCLEOTIDE SEQUENCE [LARGE SCALE GENOMIC DNA]</scope>
    <source>
        <strain evidence="16 17">3-C-1</strain>
    </source>
</reference>
<dbReference type="PANTHER" id="PTHR30582:SF24">
    <property type="entry name" value="L,D-TRANSPEPTIDASE ERFK_SRFK-RELATED"/>
    <property type="match status" value="1"/>
</dbReference>
<keyword evidence="8" id="KW-0378">Hydrolase</keyword>
<dbReference type="SUPFAM" id="SSF54106">
    <property type="entry name" value="LysM domain"/>
    <property type="match status" value="1"/>
</dbReference>
<evidence type="ECO:0000256" key="4">
    <source>
        <dbReference type="ARBA" id="ARBA00022676"/>
    </source>
</evidence>
<evidence type="ECO:0000256" key="5">
    <source>
        <dbReference type="ARBA" id="ARBA00022679"/>
    </source>
</evidence>
<feature type="active site" description="Proton donor/acceptor" evidence="12">
    <location>
        <position position="186"/>
    </location>
</feature>
<keyword evidence="9 12" id="KW-0133">Cell shape</keyword>
<sequence>MRLLLSLLLLSFGVSATPYPLPDADSAYLGRIINHKVKQGDYFEAIARRYSVGPLNIIEANPGIDPLLPPPGTHLLLPTAMLLPKVERRGIVINLAELRLYYFDQAHKQVHVFPVGIGRIGLDTPLGQTTIINKQKDPVWRPTKGTRERYAEQGKTLPEQVPAGPDNPLGQYAMRLGFGNGEYLIHGTNLEAGIGMRVSAGCIRLEPRDIESLFKMVPAGTPVRVINQPVKTSVEPNGNVYLEVHEPLSRPNNEEGKTLRLSKSQQKLLSNPALSSAKVSQTLLRQPGLPVKVGRLEKEKAP</sequence>
<evidence type="ECO:0000256" key="1">
    <source>
        <dbReference type="ARBA" id="ARBA00004418"/>
    </source>
</evidence>
<dbReference type="Gene3D" id="2.40.440.10">
    <property type="entry name" value="L,D-transpeptidase catalytic domain-like"/>
    <property type="match status" value="1"/>
</dbReference>
<dbReference type="AlphaFoldDB" id="K2JH92"/>
<organism evidence="16 17">
    <name type="scientific">Gallaecimonas xiamenensis 3-C-1</name>
    <dbReference type="NCBI Taxonomy" id="745411"/>
    <lineage>
        <taxon>Bacteria</taxon>
        <taxon>Pseudomonadati</taxon>
        <taxon>Pseudomonadota</taxon>
        <taxon>Gammaproteobacteria</taxon>
        <taxon>Enterobacterales</taxon>
        <taxon>Gallaecimonadaceae</taxon>
        <taxon>Gallaecimonas</taxon>
    </lineage>
</organism>
<dbReference type="PROSITE" id="PS52029">
    <property type="entry name" value="LD_TPASE"/>
    <property type="match status" value="1"/>
</dbReference>
<dbReference type="GO" id="GO:0071555">
    <property type="term" value="P:cell wall organization"/>
    <property type="evidence" value="ECO:0007669"/>
    <property type="project" value="UniProtKB-UniRule"/>
</dbReference>
<dbReference type="GO" id="GO:0042597">
    <property type="term" value="C:periplasmic space"/>
    <property type="evidence" value="ECO:0007669"/>
    <property type="project" value="UniProtKB-SubCell"/>
</dbReference>
<dbReference type="InterPro" id="IPR018392">
    <property type="entry name" value="LysM"/>
</dbReference>
<feature type="active site" description="Nucleophile" evidence="12">
    <location>
        <position position="202"/>
    </location>
</feature>
<dbReference type="RefSeq" id="WP_008484345.1">
    <property type="nucleotide sequence ID" value="NZ_AMRI01000011.1"/>
</dbReference>
<dbReference type="STRING" id="745411.B3C1_09018"/>
<dbReference type="Pfam" id="PF03734">
    <property type="entry name" value="YkuD"/>
    <property type="match status" value="1"/>
</dbReference>
<comment type="similarity">
    <text evidence="3">Belongs to the YkuD family.</text>
</comment>
<proteinExistence type="inferred from homology"/>
<dbReference type="InterPro" id="IPR036779">
    <property type="entry name" value="LysM_dom_sf"/>
</dbReference>
<dbReference type="GO" id="GO:0071972">
    <property type="term" value="F:peptidoglycan L,D-transpeptidase activity"/>
    <property type="evidence" value="ECO:0007669"/>
    <property type="project" value="TreeGrafter"/>
</dbReference>
<keyword evidence="11 12" id="KW-0961">Cell wall biogenesis/degradation</keyword>
<evidence type="ECO:0000256" key="9">
    <source>
        <dbReference type="ARBA" id="ARBA00022960"/>
    </source>
</evidence>
<feature type="signal peptide" evidence="13">
    <location>
        <begin position="1"/>
        <end position="16"/>
    </location>
</feature>
<keyword evidence="5" id="KW-0808">Transferase</keyword>
<keyword evidence="17" id="KW-1185">Reference proteome</keyword>
<evidence type="ECO:0000256" key="3">
    <source>
        <dbReference type="ARBA" id="ARBA00005992"/>
    </source>
</evidence>
<dbReference type="GO" id="GO:0016757">
    <property type="term" value="F:glycosyltransferase activity"/>
    <property type="evidence" value="ECO:0007669"/>
    <property type="project" value="UniProtKB-KW"/>
</dbReference>
<dbReference type="PATRIC" id="fig|745411.4.peg.1765"/>
<dbReference type="eggNOG" id="COG1376">
    <property type="taxonomic scope" value="Bacteria"/>
</dbReference>
<dbReference type="OrthoDB" id="9787225at2"/>
<evidence type="ECO:0000259" key="14">
    <source>
        <dbReference type="PROSITE" id="PS51782"/>
    </source>
</evidence>
<dbReference type="SUPFAM" id="SSF141523">
    <property type="entry name" value="L,D-transpeptidase catalytic domain-like"/>
    <property type="match status" value="1"/>
</dbReference>
<dbReference type="EMBL" id="AMRI01000011">
    <property type="protein sequence ID" value="EKE73947.1"/>
    <property type="molecule type" value="Genomic_DNA"/>
</dbReference>
<feature type="chain" id="PRO_5003861959" evidence="13">
    <location>
        <begin position="17"/>
        <end position="302"/>
    </location>
</feature>
<dbReference type="InterPro" id="IPR041597">
    <property type="entry name" value="Ldt_C"/>
</dbReference>
<keyword evidence="6 13" id="KW-0732">Signal</keyword>
<dbReference type="CDD" id="cd16913">
    <property type="entry name" value="YkuD_like"/>
    <property type="match status" value="1"/>
</dbReference>
<evidence type="ECO:0000256" key="12">
    <source>
        <dbReference type="PROSITE-ProRule" id="PRU01373"/>
    </source>
</evidence>
<evidence type="ECO:0000256" key="7">
    <source>
        <dbReference type="ARBA" id="ARBA00022764"/>
    </source>
</evidence>
<keyword evidence="4" id="KW-0328">Glycosyltransferase</keyword>
<keyword evidence="7" id="KW-0574">Periplasm</keyword>
<accession>K2JH92</accession>
<comment type="subcellular location">
    <subcellularLocation>
        <location evidence="1">Periplasm</location>
    </subcellularLocation>
</comment>
<feature type="domain" description="L,D-TPase catalytic" evidence="15">
    <location>
        <begin position="89"/>
        <end position="226"/>
    </location>
</feature>
<dbReference type="GO" id="GO:0005576">
    <property type="term" value="C:extracellular region"/>
    <property type="evidence" value="ECO:0007669"/>
    <property type="project" value="TreeGrafter"/>
</dbReference>
<gene>
    <name evidence="16" type="ORF">B3C1_09018</name>
</gene>
<name>K2JH92_9GAMM</name>
<dbReference type="PANTHER" id="PTHR30582">
    <property type="entry name" value="L,D-TRANSPEPTIDASE"/>
    <property type="match status" value="1"/>
</dbReference>
<dbReference type="GO" id="GO:0008360">
    <property type="term" value="P:regulation of cell shape"/>
    <property type="evidence" value="ECO:0007669"/>
    <property type="project" value="UniProtKB-UniRule"/>
</dbReference>
<feature type="domain" description="LysM" evidence="14">
    <location>
        <begin position="33"/>
        <end position="77"/>
    </location>
</feature>